<dbReference type="InterPro" id="IPR025592">
    <property type="entry name" value="DUF4347"/>
</dbReference>
<name>A0A518IYU5_9BACT</name>
<dbReference type="NCBIfam" id="NF012211">
    <property type="entry name" value="tand_rpt_95"/>
    <property type="match status" value="1"/>
</dbReference>
<dbReference type="InterPro" id="IPR006946">
    <property type="entry name" value="DGR2-like_dom"/>
</dbReference>
<evidence type="ECO:0000256" key="3">
    <source>
        <dbReference type="ARBA" id="ARBA00022801"/>
    </source>
</evidence>
<dbReference type="Pfam" id="PF17963">
    <property type="entry name" value="Big_9"/>
    <property type="match status" value="2"/>
</dbReference>
<feature type="domain" description="DUF642" evidence="6">
    <location>
        <begin position="370"/>
        <end position="522"/>
    </location>
</feature>
<sequence>MEVLEDRVMFDGVPDGTLDPAAISQDEPQFEATADGPQTGDQSPESPTSAKQIVFVDKRVAGYEPLVADLTSDRESDVVFLNKQIDTLSQIADALADRNRVDGTIYDAVHLIETDAAGNSAANVVTLDPATIIANRTVQTGETNEPSAPDPASGVSVATVRTEVVVIDSAVQDAATMLAGLQGSADPSTNWIVVRIDPSSDGIQQISDTLARQSSVDALHLIGHGDGRGIDLGGIFLDVDSLSGYASDIALWGDAFSHDADILIYGCDLASTADGRTLVEAIAALTAADVAASDDATGHELLGGDWDFEYSIGDISTTPLAEAWSFDVSWYGTLAVITGTGGSDILEGTTSADTISGNGGNDIILGGVDLIDEGNFNSSATTTQSGVSTSNSGWDVDAGPVDFLGADSGIDLPNDPNDSNLRAVDLKDAAISRDVSGLTAGQIYNLAFFMAADGEATQSLDVSAVGGTVETKSVTMPSGNTLANIDWQAQLYTFTATATTHTIRFASTSGTSSAGPIIAAVRLVHNNASDGNDSLSGGGGIDLILGGGGADSLYADDDNQIDLVDGGGGGDYYYIYSNNTPDTYRDSGASGNDYLYLSTASAATYNIADEFSQAQTGIDTIYDTYSTSYTTQLGRSSHGTARNWDFTGITIQYIEQIHGGRQDDTITFDYSSTGAPTLVYGNGGNDTITTGNGNETIYGGDGDDTINAGGGDNTIRGEDGDDNITTGNGNDIIYGGTGADTIDAGNGNNTLYGDAGDDNITTGSGSDTIYGGAGVDTVDAGGGTDSLYLDDDNETDIVDGGEGSDSYYIYANNTADVYQDSGNTGTDYLYLYTNGPSTYYLTDVFTLAATGIDTIYDAYSTSYTTTLGISTHASALFWDFTGITIQYIEQIHGGTQDDTIIFDFSGTGSPALIYGNDGNDTITTSNGSQIVYGGDGDDTIDAGGGDDTIYGGAGDDEILGGGGEDVLWGGDGNDTIRGQAGADTIYGEGGDDTLDGDEGSDTIEGGSGADLIRGGTHADILRGQDGDDILYGDEGNDTLYGGDGVDVAFGGEGNDDFYFDDDSFEESLDGGEGADTYYVYSNRSPDVYQDTGIDGSTDTLQLMTSGAATYFISDNVSLASSGIESISSYYYSGVQNIGVATHPNAVDWDFTGIDLYYVTYIHGGTRADRIVVDDGGAGQITAIYGYGGDDTLIDGTAAHSLYGGDGNDSLYGGVGADSLYGDAGTDYATYDGDYADYNINRNNYTGNNNSGYLRVHEVVVNGVDEGNDFVYGTVEYLTFADGTYDVAADSFNAHQPPVISSVESVTAAFLEDGSPLPISSTLLLTDPDITQIQSAVLEITGTYVDGEDMLSFIDQNGITGVWDSGTGVLTLTGSATLAEYQTALRNVAFSTSSDLPDAGTRVVLITVNDGMFDSNIAARSITITSVNDDPSNVGSLPSDVNVTEDVLSYIDLSSIDLSDADHNGGNLTVILASASGGQLSASDSGGVTVVGSGTTSVSLSGTLADLNNYLDVTTSIQYLHGTANLNGNDADTIQIDLTDNGNTGTGGGGQIDLGTMNVDITAVNDEQVLATNTGDTVAEGSTANPVTAAMLQTTDIDNSDSQLVYTVDTAPVNGQLYRNAVALSATDTFTQADIAAGLITYDHDGSETTSDSFAFTVDDGAGTTTSGSFNWTITGVNDAPVASSIEETSLAYTENDGAVVVTSTLTLADDDLENLESATIQITSGYQSSEDVLGFVDQNGITGSWGAGTGTLTLTGSASVAHYQTALRSITYSNASELPDTTTRMVSFTVNDGDANSNTVARGISIASVNDAPFNAGSLPSDVTVTEDVLSDIDLSAIDLSDVDHNGGNLTLTLTTSTGGNLTATTSGGVTVADSGSMTLSLTGTLANLNTYLNTTTAIKYQHATTDLNGNDADTISVAVTDNGNTGNGGDGTIDLGTFNVDITAVNDEQVLAGNTGATVVEGSTGNTITAAMLQTTDVDNTNAQLVYTVDSIPVNGTLYRNVVALSATDTFTQADIAAGLITYDHNGSQTASDSFAFTVDDGAGTTTSAAFHWAITNVNDAPVAASIEDAPLAYTENDGALAITSTLTLADDDDTNIESALVTISAGYVNGQDLLAFVDQNGIVGAWDSGTGTLTLTGSASVAQYQSALRSVTYTNTSEQPSAANRTVSYRVNDGDGDGNTQSRNIAITAVNDLPTFVAPGTPIFTPHNIATNADGAYAVTTADVDGDGDLDVLSTSWLDKKINWYENDGSGSFTKHVATTTAAGATAASTADIDGDGDLDILAATHNNDRITWFENDGNENFTAHVITSTADLAVSVAAADVDGDGDIDVLSASYHDDKIAWYENDGNGNFTTHVITTIADGARTVTTADVDGDGDIDVLSASRFDDTVAWYENDGSQNFIRHVITANAGGAWFVTTSDVDGDGDLDVISALFDDDMVVWYENDGSENFTQHVIATTADGVLTVTATDVDGDGDIDVLSASELDHKIAWYENDGNQNFTTHVITTTADGAKTVATADIDGDGDIDILSASEDDDTIAWYENNLQALVNTLDGNPTFTEDGPAVVLDANVKVYDAELTVLNDFGGASLTLARNGGASPDDHFTATGNLAFVGTTIGNIEFSSAVIGTYSNTAGTLTLTFAAGVTNAQVNSAMQSIAYANSSDTPPASVQIAWTFDDGNSGDQGTGGPQQAIGSTTIDIIATNDDPANTGSLPIQISVTEDLSENVDLSLIDLSDSDAGSSNLTVTLTTSTGGNLSAAAAAGITVGGTSTVRTLTGSLIDLNSYLNTSSNITYLHGTPDTNGDAADTIQIHVTDNGNSGSGGGGIVDLGTFDVDITTVNDEQILAVNTGTTVVEGSTGNTITTAMLQTTDVDNTNAQLVYTVDSIPVNGTLYRNAVTLSANDTFTQADIAAGLITYDHNGSQTASDSFTFTVDDGTGTTTSDTFHWSVTSVNDAPVVASIESAVIAYTENDGAEAITSTLTLADDDDTNIESALVTISAGYVNGQDLLAFVDQNGIVGAWDAGTGTLTMTGTATLAQYQSALRSITYTNTSELPDTSTRTVSFTVNDGGLSSNTQTRDIALIAVNDAPLFVGSSIVVNGDFSAALNGWTASGSTDNLSNHRARFGQTAVPGVLTQTLNTVIGETYWFGFEYGDLSPTKSQSNHVVVTGDTTLLDTEITSDASYNLLRNYSFQFVADSSTTTLSFTDTSSSHAGVRGYLDNVVVAPLVAVAGISNYTENDSPTVINPEISIADVDDTHIESAVIQITNNFVNGEDLLEFTNSSNITGTWDAATGRLTLTGSDTLANYQAALRSIRYENLSDNPSNATRTVSFTVNDGDDNSNTQTRQIQIDPINDDPTNAGSLPSDVTVTEDVLSSIDLSAIDLSDVDHNGGNLTLTLTTSTGGKLTATTSGGVTVAGNGSTTLSLTGTLDSLNAYIDIAASIQYLHPTANLNGSAVDTIQVDVTDNGNSGNAGGATVLLGSIDVEVTPVNDAPVAVSDPVVPMNPAFITNETTSLARVDILSNDIDADHDPLTIVRINGNTFSIGVPITLPSGALVTVNGDGTIDFDSNGRFDDLAVGQSALDGFAYTISDGQGGTDTGQVIVTINGENEPPQIGDSKITIDPNTPTVIPVLENAYDSNGDPLSVIVISQPDNASVVVNSDGTLTFTPHKDYVGTVSFRYLVEDPHGGSATATLQVEVRAQFVFDNLHQPKNGFDRDDSGRFAAGGINRYGSHGGDSVYAGGSVDFQQPLSQQIYTLAPEPILSGQARYGSHIVGRIYDSSGRLIAESFTIADISGTWLLQFQGVRSFDYYRVEIELTDNYGHDSSSLSIGPSNSSYQSLQPLTQTSEPLTVQRVTRDTPSLSLQQAHRALNNPLGLGT</sequence>
<dbReference type="EMBL" id="CP036318">
    <property type="protein sequence ID" value="QDV58266.1"/>
    <property type="molecule type" value="Genomic_DNA"/>
</dbReference>
<keyword evidence="4" id="KW-0720">Serine protease</keyword>
<dbReference type="Pfam" id="PF13517">
    <property type="entry name" value="FG-GAP_3"/>
    <property type="match status" value="3"/>
</dbReference>
<dbReference type="Gene3D" id="2.150.10.10">
    <property type="entry name" value="Serralysin-like metalloprotease, C-terminal"/>
    <property type="match status" value="5"/>
</dbReference>
<dbReference type="InterPro" id="IPR018511">
    <property type="entry name" value="Hemolysin-typ_Ca-bd_CS"/>
</dbReference>
<keyword evidence="3" id="KW-0378">Hydrolase</keyword>
<feature type="domain" description="DUF4347" evidence="7">
    <location>
        <begin position="164"/>
        <end position="319"/>
    </location>
</feature>
<dbReference type="SUPFAM" id="SSF69318">
    <property type="entry name" value="Integrin alpha N-terminal domain"/>
    <property type="match status" value="1"/>
</dbReference>
<dbReference type="PANTHER" id="PTHR44103">
    <property type="entry name" value="PROPROTEIN CONVERTASE P"/>
    <property type="match status" value="1"/>
</dbReference>
<organism evidence="8 9">
    <name type="scientific">Rosistilla oblonga</name>
    <dbReference type="NCBI Taxonomy" id="2527990"/>
    <lineage>
        <taxon>Bacteria</taxon>
        <taxon>Pseudomonadati</taxon>
        <taxon>Planctomycetota</taxon>
        <taxon>Planctomycetia</taxon>
        <taxon>Pirellulales</taxon>
        <taxon>Pirellulaceae</taxon>
        <taxon>Rosistilla</taxon>
    </lineage>
</organism>
<dbReference type="PROSITE" id="PS00330">
    <property type="entry name" value="HEMOLYSIN_CALCIUM"/>
    <property type="match status" value="6"/>
</dbReference>
<evidence type="ECO:0000256" key="5">
    <source>
        <dbReference type="SAM" id="MobiDB-lite"/>
    </source>
</evidence>
<accession>A0A518IYU5</accession>
<dbReference type="SUPFAM" id="SSF51120">
    <property type="entry name" value="beta-Roll"/>
    <property type="match status" value="5"/>
</dbReference>
<dbReference type="Pfam" id="PF16184">
    <property type="entry name" value="Cadherin_3"/>
    <property type="match status" value="3"/>
</dbReference>
<evidence type="ECO:0000256" key="2">
    <source>
        <dbReference type="ARBA" id="ARBA00022729"/>
    </source>
</evidence>
<dbReference type="Pfam" id="PF14252">
    <property type="entry name" value="DUF4347"/>
    <property type="match status" value="1"/>
</dbReference>
<feature type="compositionally biased region" description="Polar residues" evidence="5">
    <location>
        <begin position="39"/>
        <end position="49"/>
    </location>
</feature>
<dbReference type="Pfam" id="PF04862">
    <property type="entry name" value="DUF642"/>
    <property type="match status" value="1"/>
</dbReference>
<reference evidence="8 9" key="1">
    <citation type="submission" date="2019-02" db="EMBL/GenBank/DDBJ databases">
        <title>Deep-cultivation of Planctomycetes and their phenomic and genomic characterization uncovers novel biology.</title>
        <authorList>
            <person name="Wiegand S."/>
            <person name="Jogler M."/>
            <person name="Boedeker C."/>
            <person name="Pinto D."/>
            <person name="Vollmers J."/>
            <person name="Rivas-Marin E."/>
            <person name="Kohn T."/>
            <person name="Peeters S.H."/>
            <person name="Heuer A."/>
            <person name="Rast P."/>
            <person name="Oberbeckmann S."/>
            <person name="Bunk B."/>
            <person name="Jeske O."/>
            <person name="Meyerdierks A."/>
            <person name="Storesund J.E."/>
            <person name="Kallscheuer N."/>
            <person name="Luecker S."/>
            <person name="Lage O.M."/>
            <person name="Pohl T."/>
            <person name="Merkel B.J."/>
            <person name="Hornburger P."/>
            <person name="Mueller R.-W."/>
            <person name="Bruemmer F."/>
            <person name="Labrenz M."/>
            <person name="Spormann A.M."/>
            <person name="Op den Camp H."/>
            <person name="Overmann J."/>
            <person name="Amann R."/>
            <person name="Jetten M.S.M."/>
            <person name="Mascher T."/>
            <person name="Medema M.H."/>
            <person name="Devos D.P."/>
            <person name="Kaster A.-K."/>
            <person name="Ovreas L."/>
            <person name="Rohde M."/>
            <person name="Galperin M.Y."/>
            <person name="Jogler C."/>
        </authorList>
    </citation>
    <scope>NUCLEOTIDE SEQUENCE [LARGE SCALE GENOMIC DNA]</scope>
    <source>
        <strain evidence="8 9">Mal33</strain>
    </source>
</reference>
<dbReference type="Gene3D" id="2.60.40.2810">
    <property type="match status" value="1"/>
</dbReference>
<dbReference type="InterPro" id="IPR039005">
    <property type="entry name" value="CSPG_rpt"/>
</dbReference>
<keyword evidence="9" id="KW-1185">Reference proteome</keyword>
<protein>
    <submittedName>
        <fullName evidence="8">Bifunctional hemolysin/adenylate cyclase</fullName>
    </submittedName>
</protein>
<dbReference type="GO" id="GO:0005509">
    <property type="term" value="F:calcium ion binding"/>
    <property type="evidence" value="ECO:0007669"/>
    <property type="project" value="InterPro"/>
</dbReference>
<dbReference type="Proteomes" id="UP000316770">
    <property type="component" value="Chromosome"/>
</dbReference>
<evidence type="ECO:0000313" key="8">
    <source>
        <dbReference type="EMBL" id="QDV58266.1"/>
    </source>
</evidence>
<dbReference type="Pfam" id="PF00353">
    <property type="entry name" value="HemolysinCabind"/>
    <property type="match status" value="10"/>
</dbReference>
<keyword evidence="1" id="KW-0645">Protease</keyword>
<dbReference type="PROSITE" id="PS00138">
    <property type="entry name" value="SUBTILASE_SER"/>
    <property type="match status" value="1"/>
</dbReference>
<dbReference type="PROSITE" id="PS51854">
    <property type="entry name" value="CSPG"/>
    <property type="match status" value="3"/>
</dbReference>
<dbReference type="PRINTS" id="PR00313">
    <property type="entry name" value="CABNDNGRPT"/>
</dbReference>
<gene>
    <name evidence="8" type="primary">cya_2</name>
    <name evidence="8" type="ORF">Mal33_42840</name>
</gene>
<evidence type="ECO:0000259" key="7">
    <source>
        <dbReference type="Pfam" id="PF14252"/>
    </source>
</evidence>
<proteinExistence type="predicted"/>
<feature type="region of interest" description="Disordered" evidence="5">
    <location>
        <begin position="3331"/>
        <end position="3362"/>
    </location>
</feature>
<evidence type="ECO:0000259" key="6">
    <source>
        <dbReference type="Pfam" id="PF04862"/>
    </source>
</evidence>
<dbReference type="InterPro" id="IPR011049">
    <property type="entry name" value="Serralysin-like_metalloprot_C"/>
</dbReference>
<dbReference type="InterPro" id="IPR001343">
    <property type="entry name" value="Hemolysn_Ca-bd"/>
</dbReference>
<dbReference type="PANTHER" id="PTHR44103:SF1">
    <property type="entry name" value="PROPROTEIN CONVERTASE P"/>
    <property type="match status" value="1"/>
</dbReference>
<feature type="region of interest" description="Disordered" evidence="5">
    <location>
        <begin position="1"/>
        <end position="49"/>
    </location>
</feature>
<keyword evidence="2" id="KW-0732">Signal</keyword>
<dbReference type="InterPro" id="IPR023828">
    <property type="entry name" value="Peptidase_S8_Ser-AS"/>
</dbReference>
<evidence type="ECO:0000313" key="9">
    <source>
        <dbReference type="Proteomes" id="UP000316770"/>
    </source>
</evidence>
<dbReference type="InterPro" id="IPR013517">
    <property type="entry name" value="FG-GAP"/>
</dbReference>
<dbReference type="InterPro" id="IPR028994">
    <property type="entry name" value="Integrin_alpha_N"/>
</dbReference>
<feature type="compositionally biased region" description="Polar residues" evidence="5">
    <location>
        <begin position="3331"/>
        <end position="3347"/>
    </location>
</feature>
<dbReference type="GO" id="GO:0008236">
    <property type="term" value="F:serine-type peptidase activity"/>
    <property type="evidence" value="ECO:0007669"/>
    <property type="project" value="UniProtKB-KW"/>
</dbReference>
<evidence type="ECO:0000256" key="1">
    <source>
        <dbReference type="ARBA" id="ARBA00022670"/>
    </source>
</evidence>
<dbReference type="GO" id="GO:0006508">
    <property type="term" value="P:proteolysis"/>
    <property type="evidence" value="ECO:0007669"/>
    <property type="project" value="UniProtKB-KW"/>
</dbReference>
<evidence type="ECO:0000256" key="4">
    <source>
        <dbReference type="ARBA" id="ARBA00022825"/>
    </source>
</evidence>